<dbReference type="AlphaFoldDB" id="A0A493TBB5"/>
<evidence type="ECO:0000313" key="3">
    <source>
        <dbReference type="Ensembl" id="ENSAPLP00000023172.1"/>
    </source>
</evidence>
<evidence type="ECO:0000256" key="1">
    <source>
        <dbReference type="SAM" id="MobiDB-lite"/>
    </source>
</evidence>
<reference evidence="3" key="3">
    <citation type="submission" date="2025-09" db="UniProtKB">
        <authorList>
            <consortium name="Ensembl"/>
        </authorList>
    </citation>
    <scope>IDENTIFICATION</scope>
</reference>
<dbReference type="Ensembl" id="ENSAPLT00000043809.1">
    <property type="protein sequence ID" value="ENSAPLP00000023172.1"/>
    <property type="gene ID" value="ENSAPLG00000018058.1"/>
</dbReference>
<sequence>MARLGWGFLLCAWALCSPALGAPEKGRLRRIAYVLHPGQAGSSGSRHQRPALLGGRQQQQQQQQRSFNLQLHARYGGGTGSLERSRRMSKPPVPLRLSPAGPHGPHSPAASFAKPARFGPRHKAPPSPQANSSSSSSAGLPLRNKGEPPPTLSPLCSPRRVNVCGGQCCHGWSKATGSQRCIKRDQERNCLFYAGPDTSKEVLTGLPLVVVVDTF</sequence>
<dbReference type="OMA" id="ERASEPW"/>
<keyword evidence="2" id="KW-0732">Signal</keyword>
<protein>
    <submittedName>
        <fullName evidence="3">Uncharacterized protein</fullName>
    </submittedName>
</protein>
<keyword evidence="4" id="KW-1185">Reference proteome</keyword>
<accession>A0A493TBB5</accession>
<feature type="compositionally biased region" description="Low complexity" evidence="1">
    <location>
        <begin position="98"/>
        <end position="111"/>
    </location>
</feature>
<dbReference type="Proteomes" id="UP000016666">
    <property type="component" value="Chromosome 3"/>
</dbReference>
<proteinExistence type="predicted"/>
<dbReference type="STRING" id="8840.ENSAPLP00000023172"/>
<dbReference type="GeneTree" id="ENSGT00900000143268"/>
<feature type="chain" id="PRO_5019738972" evidence="2">
    <location>
        <begin position="22"/>
        <end position="215"/>
    </location>
</feature>
<reference evidence="3" key="2">
    <citation type="submission" date="2025-08" db="UniProtKB">
        <authorList>
            <consortium name="Ensembl"/>
        </authorList>
    </citation>
    <scope>IDENTIFICATION</scope>
</reference>
<reference evidence="3 4" key="1">
    <citation type="submission" date="2017-10" db="EMBL/GenBank/DDBJ databases">
        <title>A new Pekin duck reference genome.</title>
        <authorList>
            <person name="Hou Z.-C."/>
            <person name="Zhou Z.-K."/>
            <person name="Zhu F."/>
            <person name="Hou S.-S."/>
        </authorList>
    </citation>
    <scope>NUCLEOTIDE SEQUENCE [LARGE SCALE GENOMIC DNA]</scope>
</reference>
<evidence type="ECO:0000256" key="2">
    <source>
        <dbReference type="SAM" id="SignalP"/>
    </source>
</evidence>
<name>A0A493TBB5_ANAPP</name>
<organism evidence="3 4">
    <name type="scientific">Anas platyrhynchos platyrhynchos</name>
    <name type="common">Northern mallard</name>
    <dbReference type="NCBI Taxonomy" id="8840"/>
    <lineage>
        <taxon>Eukaryota</taxon>
        <taxon>Metazoa</taxon>
        <taxon>Chordata</taxon>
        <taxon>Craniata</taxon>
        <taxon>Vertebrata</taxon>
        <taxon>Euteleostomi</taxon>
        <taxon>Archelosauria</taxon>
        <taxon>Archosauria</taxon>
        <taxon>Dinosauria</taxon>
        <taxon>Saurischia</taxon>
        <taxon>Theropoda</taxon>
        <taxon>Coelurosauria</taxon>
        <taxon>Aves</taxon>
        <taxon>Neognathae</taxon>
        <taxon>Galloanserae</taxon>
        <taxon>Anseriformes</taxon>
        <taxon>Anatidae</taxon>
        <taxon>Anatinae</taxon>
        <taxon>Anas</taxon>
    </lineage>
</organism>
<feature type="region of interest" description="Disordered" evidence="1">
    <location>
        <begin position="38"/>
        <end position="154"/>
    </location>
</feature>
<feature type="signal peptide" evidence="2">
    <location>
        <begin position="1"/>
        <end position="21"/>
    </location>
</feature>
<feature type="compositionally biased region" description="Low complexity" evidence="1">
    <location>
        <begin position="129"/>
        <end position="138"/>
    </location>
</feature>
<evidence type="ECO:0000313" key="4">
    <source>
        <dbReference type="Proteomes" id="UP000016666"/>
    </source>
</evidence>